<dbReference type="Gene3D" id="3.30.70.940">
    <property type="entry name" value="NusG, N-terminal domain"/>
    <property type="match status" value="1"/>
</dbReference>
<feature type="region of interest" description="Disordered" evidence="1">
    <location>
        <begin position="20"/>
        <end position="55"/>
    </location>
</feature>
<evidence type="ECO:0000313" key="3">
    <source>
        <dbReference type="Proteomes" id="UP000054477"/>
    </source>
</evidence>
<dbReference type="Proteomes" id="UP000054477">
    <property type="component" value="Unassembled WGS sequence"/>
</dbReference>
<proteinExistence type="predicted"/>
<keyword evidence="3" id="KW-1185">Reference proteome</keyword>
<dbReference type="STRING" id="1095629.A0A0C9WL31"/>
<dbReference type="GO" id="GO:0006354">
    <property type="term" value="P:DNA-templated transcription elongation"/>
    <property type="evidence" value="ECO:0007669"/>
    <property type="project" value="InterPro"/>
</dbReference>
<reference evidence="3" key="2">
    <citation type="submission" date="2015-01" db="EMBL/GenBank/DDBJ databases">
        <title>Evolutionary Origins and Diversification of the Mycorrhizal Mutualists.</title>
        <authorList>
            <consortium name="DOE Joint Genome Institute"/>
            <consortium name="Mycorrhizal Genomics Consortium"/>
            <person name="Kohler A."/>
            <person name="Kuo A."/>
            <person name="Nagy L.G."/>
            <person name="Floudas D."/>
            <person name="Copeland A."/>
            <person name="Barry K.W."/>
            <person name="Cichocki N."/>
            <person name="Veneault-Fourrey C."/>
            <person name="LaButti K."/>
            <person name="Lindquist E.A."/>
            <person name="Lipzen A."/>
            <person name="Lundell T."/>
            <person name="Morin E."/>
            <person name="Murat C."/>
            <person name="Riley R."/>
            <person name="Ohm R."/>
            <person name="Sun H."/>
            <person name="Tunlid A."/>
            <person name="Henrissat B."/>
            <person name="Grigoriev I.V."/>
            <person name="Hibbett D.S."/>
            <person name="Martin F."/>
        </authorList>
    </citation>
    <scope>NUCLEOTIDE SEQUENCE [LARGE SCALE GENOMIC DNA]</scope>
    <source>
        <strain evidence="3">LaAM-08-1</strain>
    </source>
</reference>
<feature type="non-terminal residue" evidence="2">
    <location>
        <position position="156"/>
    </location>
</feature>
<sequence>ERPTKCRKLEGDDISKFIDFEAQVSDGTGEEDEEEDDLDDLIDDEEPPTVGDSDSMHRHILCEALNPINDDEFWEGFLQHVNFLADDFKSDLAVDDKGNIGTNPLWSVLIKPGYEEHTVFRVFRRLTDARFPANFKVQAVFGQPAQLGRVFFEAPS</sequence>
<evidence type="ECO:0000313" key="2">
    <source>
        <dbReference type="EMBL" id="KIJ89935.1"/>
    </source>
</evidence>
<feature type="non-terminal residue" evidence="2">
    <location>
        <position position="1"/>
    </location>
</feature>
<dbReference type="HOGENOM" id="CLU_152699_0_0_1"/>
<organism evidence="2 3">
    <name type="scientific">Laccaria amethystina LaAM-08-1</name>
    <dbReference type="NCBI Taxonomy" id="1095629"/>
    <lineage>
        <taxon>Eukaryota</taxon>
        <taxon>Fungi</taxon>
        <taxon>Dikarya</taxon>
        <taxon>Basidiomycota</taxon>
        <taxon>Agaricomycotina</taxon>
        <taxon>Agaricomycetes</taxon>
        <taxon>Agaricomycetidae</taxon>
        <taxon>Agaricales</taxon>
        <taxon>Agaricineae</taxon>
        <taxon>Hydnangiaceae</taxon>
        <taxon>Laccaria</taxon>
    </lineage>
</organism>
<dbReference type="EMBL" id="KN839355">
    <property type="protein sequence ID" value="KIJ89935.1"/>
    <property type="molecule type" value="Genomic_DNA"/>
</dbReference>
<dbReference type="AlphaFoldDB" id="A0A0C9WL31"/>
<accession>A0A0C9WL31</accession>
<feature type="compositionally biased region" description="Acidic residues" evidence="1">
    <location>
        <begin position="28"/>
        <end position="47"/>
    </location>
</feature>
<reference evidence="2 3" key="1">
    <citation type="submission" date="2014-04" db="EMBL/GenBank/DDBJ databases">
        <authorList>
            <consortium name="DOE Joint Genome Institute"/>
            <person name="Kuo A."/>
            <person name="Kohler A."/>
            <person name="Nagy L.G."/>
            <person name="Floudas D."/>
            <person name="Copeland A."/>
            <person name="Barry K.W."/>
            <person name="Cichocki N."/>
            <person name="Veneault-Fourrey C."/>
            <person name="LaButti K."/>
            <person name="Lindquist E.A."/>
            <person name="Lipzen A."/>
            <person name="Lundell T."/>
            <person name="Morin E."/>
            <person name="Murat C."/>
            <person name="Sun H."/>
            <person name="Tunlid A."/>
            <person name="Henrissat B."/>
            <person name="Grigoriev I.V."/>
            <person name="Hibbett D.S."/>
            <person name="Martin F."/>
            <person name="Nordberg H.P."/>
            <person name="Cantor M.N."/>
            <person name="Hua S.X."/>
        </authorList>
    </citation>
    <scope>NUCLEOTIDE SEQUENCE [LARGE SCALE GENOMIC DNA]</scope>
    <source>
        <strain evidence="2 3">LaAM-08-1</strain>
    </source>
</reference>
<name>A0A0C9WL31_9AGAR</name>
<evidence type="ECO:0000256" key="1">
    <source>
        <dbReference type="SAM" id="MobiDB-lite"/>
    </source>
</evidence>
<protein>
    <submittedName>
        <fullName evidence="2">Unplaced genomic scaffold K443scaffold_820, whole genome shotgun sequence</fullName>
    </submittedName>
</protein>
<gene>
    <name evidence="2" type="ORF">K443DRAFT_69094</name>
</gene>
<dbReference type="InterPro" id="IPR036735">
    <property type="entry name" value="NGN_dom_sf"/>
</dbReference>